<dbReference type="OrthoDB" id="234983at2"/>
<dbReference type="SUPFAM" id="SSF111369">
    <property type="entry name" value="HlyD-like secretion proteins"/>
    <property type="match status" value="1"/>
</dbReference>
<dbReference type="GO" id="GO:0015562">
    <property type="term" value="F:efflux transmembrane transporter activity"/>
    <property type="evidence" value="ECO:0007669"/>
    <property type="project" value="TreeGrafter"/>
</dbReference>
<evidence type="ECO:0000313" key="4">
    <source>
        <dbReference type="EMBL" id="TWT61307.1"/>
    </source>
</evidence>
<evidence type="ECO:0000256" key="2">
    <source>
        <dbReference type="SAM" id="MobiDB-lite"/>
    </source>
</evidence>
<accession>A0A5C5XE30</accession>
<keyword evidence="3" id="KW-0472">Membrane</keyword>
<feature type="transmembrane region" description="Helical" evidence="3">
    <location>
        <begin position="37"/>
        <end position="55"/>
    </location>
</feature>
<protein>
    <submittedName>
        <fullName evidence="4">Multidrug resistance protein MdtE</fullName>
    </submittedName>
</protein>
<organism evidence="4 5">
    <name type="scientific">Rubinisphaera italica</name>
    <dbReference type="NCBI Taxonomy" id="2527969"/>
    <lineage>
        <taxon>Bacteria</taxon>
        <taxon>Pseudomonadati</taxon>
        <taxon>Planctomycetota</taxon>
        <taxon>Planctomycetia</taxon>
        <taxon>Planctomycetales</taxon>
        <taxon>Planctomycetaceae</taxon>
        <taxon>Rubinisphaera</taxon>
    </lineage>
</organism>
<dbReference type="PRINTS" id="PR01490">
    <property type="entry name" value="RTXTOXIND"/>
</dbReference>
<evidence type="ECO:0000313" key="5">
    <source>
        <dbReference type="Proteomes" id="UP000316095"/>
    </source>
</evidence>
<feature type="coiled-coil region" evidence="1">
    <location>
        <begin position="225"/>
        <end position="311"/>
    </location>
</feature>
<feature type="region of interest" description="Disordered" evidence="2">
    <location>
        <begin position="1"/>
        <end position="28"/>
    </location>
</feature>
<reference evidence="4 5" key="1">
    <citation type="submission" date="2019-02" db="EMBL/GenBank/DDBJ databases">
        <title>Deep-cultivation of Planctomycetes and their phenomic and genomic characterization uncovers novel biology.</title>
        <authorList>
            <person name="Wiegand S."/>
            <person name="Jogler M."/>
            <person name="Boedeker C."/>
            <person name="Pinto D."/>
            <person name="Vollmers J."/>
            <person name="Rivas-Marin E."/>
            <person name="Kohn T."/>
            <person name="Peeters S.H."/>
            <person name="Heuer A."/>
            <person name="Rast P."/>
            <person name="Oberbeckmann S."/>
            <person name="Bunk B."/>
            <person name="Jeske O."/>
            <person name="Meyerdierks A."/>
            <person name="Storesund J.E."/>
            <person name="Kallscheuer N."/>
            <person name="Luecker S."/>
            <person name="Lage O.M."/>
            <person name="Pohl T."/>
            <person name="Merkel B.J."/>
            <person name="Hornburger P."/>
            <person name="Mueller R.-W."/>
            <person name="Bruemmer F."/>
            <person name="Labrenz M."/>
            <person name="Spormann A.M."/>
            <person name="Op Den Camp H."/>
            <person name="Overmann J."/>
            <person name="Amann R."/>
            <person name="Jetten M.S.M."/>
            <person name="Mascher T."/>
            <person name="Medema M.H."/>
            <person name="Devos D.P."/>
            <person name="Kaster A.-K."/>
            <person name="Ovreas L."/>
            <person name="Rohde M."/>
            <person name="Galperin M.Y."/>
            <person name="Jogler C."/>
        </authorList>
    </citation>
    <scope>NUCLEOTIDE SEQUENCE [LARGE SCALE GENOMIC DNA]</scope>
    <source>
        <strain evidence="4 5">Pan54</strain>
    </source>
</reference>
<keyword evidence="5" id="KW-1185">Reference proteome</keyword>
<sequence>MTTATRPQLDLRELALDRPGNSTAGPKARRKPLLTRYLIPGGILLGFVALLSVAISEQLMPRHEVTVIPVLTSRAEVQQQGTPLFQAAGWVEPRPTPINVAALAQGVVEELLVVEGQSVNKGEPVARLIDIDAQLALRQAQTILQLRKAELESAKADFKAAELRVKYPVHLEATLADAESSLAQTRTTLAKLPHLIKSAEARLLYTKQNYEGKQAAEEAVAGRLIQQARAEYSDAESQLTELNQRGPYLQKEVATLEKKVAALSSQLELLIEESQQLNDARAKQHYAETRVVEAELAVEKAQLNLDRTTVRSPFTGLVLNLVASPGSRVMGMESSAGQSSSTVVTMYDPAKLQVRADVRLEDVPLVQPGQPVEIQTASSKNPIKGRVLLPTSTANIQKNTLEVKVAIDDPPTTIRPEMLVTATFLAPPVPESQREDVQETERLLIPRDLIITSEGETSVWIVTADRTAELQPITLGKAGTEEFVEVVSGLNPTSKVIATGQQRMKPGAALEVVGEASLGN</sequence>
<name>A0A5C5XE30_9PLAN</name>
<evidence type="ECO:0000256" key="1">
    <source>
        <dbReference type="SAM" id="Coils"/>
    </source>
</evidence>
<gene>
    <name evidence="4" type="primary">mdtE</name>
    <name evidence="4" type="ORF">Pan54_20430</name>
</gene>
<dbReference type="EMBL" id="SJPG01000001">
    <property type="protein sequence ID" value="TWT61307.1"/>
    <property type="molecule type" value="Genomic_DNA"/>
</dbReference>
<keyword evidence="3" id="KW-0812">Transmembrane</keyword>
<dbReference type="GO" id="GO:1990281">
    <property type="term" value="C:efflux pump complex"/>
    <property type="evidence" value="ECO:0007669"/>
    <property type="project" value="TreeGrafter"/>
</dbReference>
<keyword evidence="1" id="KW-0175">Coiled coil</keyword>
<keyword evidence="3" id="KW-1133">Transmembrane helix</keyword>
<dbReference type="RefSeq" id="WP_146503322.1">
    <property type="nucleotide sequence ID" value="NZ_SJPG01000001.1"/>
</dbReference>
<comment type="caution">
    <text evidence="4">The sequence shown here is derived from an EMBL/GenBank/DDBJ whole genome shotgun (WGS) entry which is preliminary data.</text>
</comment>
<evidence type="ECO:0000256" key="3">
    <source>
        <dbReference type="SAM" id="Phobius"/>
    </source>
</evidence>
<proteinExistence type="predicted"/>
<dbReference type="AlphaFoldDB" id="A0A5C5XE30"/>
<dbReference type="Gene3D" id="2.40.50.100">
    <property type="match status" value="1"/>
</dbReference>
<dbReference type="Gene3D" id="1.10.287.470">
    <property type="entry name" value="Helix hairpin bin"/>
    <property type="match status" value="1"/>
</dbReference>
<dbReference type="PANTHER" id="PTHR30469">
    <property type="entry name" value="MULTIDRUG RESISTANCE PROTEIN MDTA"/>
    <property type="match status" value="1"/>
</dbReference>
<dbReference type="Proteomes" id="UP000316095">
    <property type="component" value="Unassembled WGS sequence"/>
</dbReference>
<dbReference type="Gene3D" id="2.40.420.20">
    <property type="match status" value="1"/>
</dbReference>
<dbReference type="PANTHER" id="PTHR30469:SF15">
    <property type="entry name" value="HLYD FAMILY OF SECRETION PROTEINS"/>
    <property type="match status" value="1"/>
</dbReference>
<dbReference type="Gene3D" id="2.40.30.170">
    <property type="match status" value="1"/>
</dbReference>